<dbReference type="Gene3D" id="1.10.10.60">
    <property type="entry name" value="Homeodomain-like"/>
    <property type="match status" value="1"/>
</dbReference>
<keyword evidence="5" id="KW-0010">Activator</keyword>
<dbReference type="PROSITE" id="PS00676">
    <property type="entry name" value="SIGMA54_INTERACT_2"/>
    <property type="match status" value="1"/>
</dbReference>
<dbReference type="InterPro" id="IPR002078">
    <property type="entry name" value="Sigma_54_int"/>
</dbReference>
<feature type="domain" description="Sigma-54 factor interaction" evidence="7">
    <location>
        <begin position="20"/>
        <end position="249"/>
    </location>
</feature>
<keyword evidence="3" id="KW-0805">Transcription regulation</keyword>
<dbReference type="SUPFAM" id="SSF46689">
    <property type="entry name" value="Homeodomain-like"/>
    <property type="match status" value="1"/>
</dbReference>
<gene>
    <name evidence="8" type="primary">zraR_9</name>
    <name evidence="8" type="ORF">Pr1d_53890</name>
</gene>
<dbReference type="Pfam" id="PF25601">
    <property type="entry name" value="AAA_lid_14"/>
    <property type="match status" value="1"/>
</dbReference>
<dbReference type="AlphaFoldDB" id="A0A5B9QVK1"/>
<dbReference type="InterPro" id="IPR002197">
    <property type="entry name" value="HTH_Fis"/>
</dbReference>
<evidence type="ECO:0000256" key="2">
    <source>
        <dbReference type="ARBA" id="ARBA00022840"/>
    </source>
</evidence>
<dbReference type="SMART" id="SM00382">
    <property type="entry name" value="AAA"/>
    <property type="match status" value="1"/>
</dbReference>
<dbReference type="FunFam" id="1.10.8.60:FF:000014">
    <property type="entry name" value="DNA-binding transcriptional regulator NtrC"/>
    <property type="match status" value="1"/>
</dbReference>
<dbReference type="PANTHER" id="PTHR32071">
    <property type="entry name" value="TRANSCRIPTIONAL REGULATORY PROTEIN"/>
    <property type="match status" value="1"/>
</dbReference>
<dbReference type="EMBL" id="CP042913">
    <property type="protein sequence ID" value="QEG38041.1"/>
    <property type="molecule type" value="Genomic_DNA"/>
</dbReference>
<dbReference type="GO" id="GO:0005524">
    <property type="term" value="F:ATP binding"/>
    <property type="evidence" value="ECO:0007669"/>
    <property type="project" value="UniProtKB-KW"/>
</dbReference>
<dbReference type="PRINTS" id="PR01590">
    <property type="entry name" value="HTHFIS"/>
</dbReference>
<dbReference type="InterPro" id="IPR025662">
    <property type="entry name" value="Sigma_54_int_dom_ATP-bd_1"/>
</dbReference>
<keyword evidence="1" id="KW-0547">Nucleotide-binding</keyword>
<dbReference type="PANTHER" id="PTHR32071:SF122">
    <property type="entry name" value="SIGMA FACTOR"/>
    <property type="match status" value="1"/>
</dbReference>
<dbReference type="Proteomes" id="UP000323917">
    <property type="component" value="Chromosome"/>
</dbReference>
<dbReference type="Pfam" id="PF00158">
    <property type="entry name" value="Sigma54_activat"/>
    <property type="match status" value="1"/>
</dbReference>
<evidence type="ECO:0000256" key="1">
    <source>
        <dbReference type="ARBA" id="ARBA00022741"/>
    </source>
</evidence>
<dbReference type="InterPro" id="IPR027417">
    <property type="entry name" value="P-loop_NTPase"/>
</dbReference>
<dbReference type="InterPro" id="IPR003593">
    <property type="entry name" value="AAA+_ATPase"/>
</dbReference>
<dbReference type="GO" id="GO:0006355">
    <property type="term" value="P:regulation of DNA-templated transcription"/>
    <property type="evidence" value="ECO:0007669"/>
    <property type="project" value="InterPro"/>
</dbReference>
<dbReference type="PROSITE" id="PS50045">
    <property type="entry name" value="SIGMA54_INTERACT_4"/>
    <property type="match status" value="1"/>
</dbReference>
<dbReference type="FunFam" id="3.40.50.300:FF:000006">
    <property type="entry name" value="DNA-binding transcriptional regulator NtrC"/>
    <property type="match status" value="1"/>
</dbReference>
<evidence type="ECO:0000256" key="3">
    <source>
        <dbReference type="ARBA" id="ARBA00023015"/>
    </source>
</evidence>
<proteinExistence type="predicted"/>
<dbReference type="GO" id="GO:0043565">
    <property type="term" value="F:sequence-specific DNA binding"/>
    <property type="evidence" value="ECO:0007669"/>
    <property type="project" value="InterPro"/>
</dbReference>
<evidence type="ECO:0000313" key="9">
    <source>
        <dbReference type="Proteomes" id="UP000323917"/>
    </source>
</evidence>
<dbReference type="InterPro" id="IPR025943">
    <property type="entry name" value="Sigma_54_int_dom_ATP-bd_2"/>
</dbReference>
<organism evidence="8 9">
    <name type="scientific">Bythopirellula goksoeyrii</name>
    <dbReference type="NCBI Taxonomy" id="1400387"/>
    <lineage>
        <taxon>Bacteria</taxon>
        <taxon>Pseudomonadati</taxon>
        <taxon>Planctomycetota</taxon>
        <taxon>Planctomycetia</taxon>
        <taxon>Pirellulales</taxon>
        <taxon>Lacipirellulaceae</taxon>
        <taxon>Bythopirellula</taxon>
    </lineage>
</organism>
<keyword evidence="9" id="KW-1185">Reference proteome</keyword>
<dbReference type="KEGG" id="bgok:Pr1d_53890"/>
<sequence length="354" mass="39718">MPPLTDSLDLTANPGPLRGIIGSGPAMTEVYRVTKQVAQSQASVLLLGETGTGKELIAHAIHELSKRRERSFVRVNCGALSENLLESELFGHVRGAFTGAIDNRTGRFEAAHKGTIFLDEINSTTPHLQVKLLRVLQEREFERVGDTKTLQVDCRVIAASNRDLLSLAEEGKFREDLYYRLNVVPIYLPPLRERPEDVPELVTHFLNIYNEQNDRYVVHIDGRAMEAMQKYEWPGNVRELQNYVERAVVMAQGDELTVDLLPSIVVTGRAPRALGNRPMDFQSLTEELVQVGVDGADDKAEDLHSRIVDRVEREVISQVMTSCDNVQIKAAARLGINRNTLHKKLKQYDLEVDG</sequence>
<dbReference type="Pfam" id="PF02954">
    <property type="entry name" value="HTH_8"/>
    <property type="match status" value="1"/>
</dbReference>
<name>A0A5B9QVK1_9BACT</name>
<keyword evidence="4" id="KW-0238">DNA-binding</keyword>
<dbReference type="InterPro" id="IPR025944">
    <property type="entry name" value="Sigma_54_int_dom_CS"/>
</dbReference>
<evidence type="ECO:0000256" key="4">
    <source>
        <dbReference type="ARBA" id="ARBA00023125"/>
    </source>
</evidence>
<evidence type="ECO:0000259" key="7">
    <source>
        <dbReference type="PROSITE" id="PS50045"/>
    </source>
</evidence>
<dbReference type="OrthoDB" id="9807827at2"/>
<dbReference type="CDD" id="cd00009">
    <property type="entry name" value="AAA"/>
    <property type="match status" value="1"/>
</dbReference>
<dbReference type="InterPro" id="IPR009057">
    <property type="entry name" value="Homeodomain-like_sf"/>
</dbReference>
<dbReference type="Gene3D" id="1.10.8.60">
    <property type="match status" value="1"/>
</dbReference>
<evidence type="ECO:0000256" key="6">
    <source>
        <dbReference type="ARBA" id="ARBA00023163"/>
    </source>
</evidence>
<keyword evidence="6" id="KW-0804">Transcription</keyword>
<dbReference type="Gene3D" id="3.40.50.300">
    <property type="entry name" value="P-loop containing nucleotide triphosphate hydrolases"/>
    <property type="match status" value="1"/>
</dbReference>
<accession>A0A5B9QVK1</accession>
<evidence type="ECO:0000313" key="8">
    <source>
        <dbReference type="EMBL" id="QEG38041.1"/>
    </source>
</evidence>
<keyword evidence="2" id="KW-0067">ATP-binding</keyword>
<dbReference type="SUPFAM" id="SSF52540">
    <property type="entry name" value="P-loop containing nucleoside triphosphate hydrolases"/>
    <property type="match status" value="1"/>
</dbReference>
<protein>
    <submittedName>
        <fullName evidence="8">Transcriptional regulatory protein ZraR</fullName>
    </submittedName>
</protein>
<dbReference type="InterPro" id="IPR058031">
    <property type="entry name" value="AAA_lid_NorR"/>
</dbReference>
<reference evidence="8 9" key="1">
    <citation type="submission" date="2019-08" db="EMBL/GenBank/DDBJ databases">
        <title>Deep-cultivation of Planctomycetes and their phenomic and genomic characterization uncovers novel biology.</title>
        <authorList>
            <person name="Wiegand S."/>
            <person name="Jogler M."/>
            <person name="Boedeker C."/>
            <person name="Pinto D."/>
            <person name="Vollmers J."/>
            <person name="Rivas-Marin E."/>
            <person name="Kohn T."/>
            <person name="Peeters S.H."/>
            <person name="Heuer A."/>
            <person name="Rast P."/>
            <person name="Oberbeckmann S."/>
            <person name="Bunk B."/>
            <person name="Jeske O."/>
            <person name="Meyerdierks A."/>
            <person name="Storesund J.E."/>
            <person name="Kallscheuer N."/>
            <person name="Luecker S."/>
            <person name="Lage O.M."/>
            <person name="Pohl T."/>
            <person name="Merkel B.J."/>
            <person name="Hornburger P."/>
            <person name="Mueller R.-W."/>
            <person name="Bruemmer F."/>
            <person name="Labrenz M."/>
            <person name="Spormann A.M."/>
            <person name="Op den Camp H."/>
            <person name="Overmann J."/>
            <person name="Amann R."/>
            <person name="Jetten M.S.M."/>
            <person name="Mascher T."/>
            <person name="Medema M.H."/>
            <person name="Devos D.P."/>
            <person name="Kaster A.-K."/>
            <person name="Ovreas L."/>
            <person name="Rohde M."/>
            <person name="Galperin M.Y."/>
            <person name="Jogler C."/>
        </authorList>
    </citation>
    <scope>NUCLEOTIDE SEQUENCE [LARGE SCALE GENOMIC DNA]</scope>
    <source>
        <strain evidence="8 9">Pr1d</strain>
    </source>
</reference>
<dbReference type="PROSITE" id="PS00675">
    <property type="entry name" value="SIGMA54_INTERACT_1"/>
    <property type="match status" value="1"/>
</dbReference>
<evidence type="ECO:0000256" key="5">
    <source>
        <dbReference type="ARBA" id="ARBA00023159"/>
    </source>
</evidence>
<dbReference type="PROSITE" id="PS00688">
    <property type="entry name" value="SIGMA54_INTERACT_3"/>
    <property type="match status" value="1"/>
</dbReference>